<dbReference type="Pfam" id="PF01797">
    <property type="entry name" value="Y1_Tnp"/>
    <property type="match status" value="1"/>
</dbReference>
<evidence type="ECO:0000313" key="2">
    <source>
        <dbReference type="EMBL" id="PIP15137.1"/>
    </source>
</evidence>
<dbReference type="Gene3D" id="3.30.70.1290">
    <property type="entry name" value="Transposase IS200-like"/>
    <property type="match status" value="1"/>
</dbReference>
<protein>
    <recommendedName>
        <fullName evidence="1">Transposase IS200-like domain-containing protein</fullName>
    </recommendedName>
</protein>
<dbReference type="GO" id="GO:0003677">
    <property type="term" value="F:DNA binding"/>
    <property type="evidence" value="ECO:0007669"/>
    <property type="project" value="InterPro"/>
</dbReference>
<dbReference type="GO" id="GO:0006313">
    <property type="term" value="P:DNA transposition"/>
    <property type="evidence" value="ECO:0007669"/>
    <property type="project" value="InterPro"/>
</dbReference>
<comment type="caution">
    <text evidence="2">The sequence shown here is derived from an EMBL/GenBank/DDBJ whole genome shotgun (WGS) entry which is preliminary data.</text>
</comment>
<dbReference type="EMBL" id="PCRE01000016">
    <property type="protein sequence ID" value="PIP15137.1"/>
    <property type="molecule type" value="Genomic_DNA"/>
</dbReference>
<feature type="domain" description="Transposase IS200-like" evidence="1">
    <location>
        <begin position="41"/>
        <end position="150"/>
    </location>
</feature>
<organism evidence="2 3">
    <name type="scientific">Candidatus Roizmanbacteria bacterium CG23_combo_of_CG06-09_8_20_14_all_35_49</name>
    <dbReference type="NCBI Taxonomy" id="1974863"/>
    <lineage>
        <taxon>Bacteria</taxon>
        <taxon>Candidatus Roizmaniibacteriota</taxon>
    </lineage>
</organism>
<dbReference type="InterPro" id="IPR036515">
    <property type="entry name" value="Transposase_17_sf"/>
</dbReference>
<dbReference type="SMART" id="SM01321">
    <property type="entry name" value="Y1_Tnp"/>
    <property type="match status" value="1"/>
</dbReference>
<accession>A0A2G9Y7E0</accession>
<sequence>MRRIEKFSTNEIYHICNKSIANFGIFSFSENAQRFIQALDFYNNIKTERKFSNALKYNKYIYQQLIPIKRNNPIVKFLAYCIMPDHYHLLVKILISGLFSKYIGTVENSYTRYFDLKTDRKGPLWQSEFKSIRIVNNEQLLHVSRYIHLNPVTNYLVDKPEDWKFSSYNTYLNKNILKNYLTEISIRNPKLYQKFVENQINYQRKLKIIKKLVLE</sequence>
<dbReference type="InterPro" id="IPR002686">
    <property type="entry name" value="Transposase_17"/>
</dbReference>
<dbReference type="Proteomes" id="UP000231025">
    <property type="component" value="Unassembled WGS sequence"/>
</dbReference>
<dbReference type="GO" id="GO:0004803">
    <property type="term" value="F:transposase activity"/>
    <property type="evidence" value="ECO:0007669"/>
    <property type="project" value="InterPro"/>
</dbReference>
<dbReference type="AlphaFoldDB" id="A0A2G9Y7E0"/>
<dbReference type="PANTHER" id="PTHR34322:SF2">
    <property type="entry name" value="TRANSPOSASE IS200-LIKE DOMAIN-CONTAINING PROTEIN"/>
    <property type="match status" value="1"/>
</dbReference>
<evidence type="ECO:0000259" key="1">
    <source>
        <dbReference type="SMART" id="SM01321"/>
    </source>
</evidence>
<dbReference type="PANTHER" id="PTHR34322">
    <property type="entry name" value="TRANSPOSASE, Y1_TNP DOMAIN-CONTAINING"/>
    <property type="match status" value="1"/>
</dbReference>
<gene>
    <name evidence="2" type="ORF">COX47_01295</name>
</gene>
<name>A0A2G9Y7E0_9BACT</name>
<reference evidence="2 3" key="1">
    <citation type="submission" date="2017-09" db="EMBL/GenBank/DDBJ databases">
        <title>Depth-based differentiation of microbial function through sediment-hosted aquifers and enrichment of novel symbionts in the deep terrestrial subsurface.</title>
        <authorList>
            <person name="Probst A.J."/>
            <person name="Ladd B."/>
            <person name="Jarett J.K."/>
            <person name="Geller-Mcgrath D.E."/>
            <person name="Sieber C.M."/>
            <person name="Emerson J.B."/>
            <person name="Anantharaman K."/>
            <person name="Thomas B.C."/>
            <person name="Malmstrom R."/>
            <person name="Stieglmeier M."/>
            <person name="Klingl A."/>
            <person name="Woyke T."/>
            <person name="Ryan C.M."/>
            <person name="Banfield J.F."/>
        </authorList>
    </citation>
    <scope>NUCLEOTIDE SEQUENCE [LARGE SCALE GENOMIC DNA]</scope>
    <source>
        <strain evidence="2">CG23_combo_of_CG06-09_8_20_14_all_35_49</strain>
    </source>
</reference>
<dbReference type="SUPFAM" id="SSF143422">
    <property type="entry name" value="Transposase IS200-like"/>
    <property type="match status" value="1"/>
</dbReference>
<evidence type="ECO:0000313" key="3">
    <source>
        <dbReference type="Proteomes" id="UP000231025"/>
    </source>
</evidence>
<proteinExistence type="predicted"/>